<proteinExistence type="predicted"/>
<dbReference type="Proteomes" id="UP001596505">
    <property type="component" value="Unassembled WGS sequence"/>
</dbReference>
<name>A0ABW2PV67_9BACL</name>
<comment type="caution">
    <text evidence="1">The sequence shown here is derived from an EMBL/GenBank/DDBJ whole genome shotgun (WGS) entry which is preliminary data.</text>
</comment>
<reference evidence="2" key="1">
    <citation type="journal article" date="2019" name="Int. J. Syst. Evol. Microbiol.">
        <title>The Global Catalogue of Microorganisms (GCM) 10K type strain sequencing project: providing services to taxonomists for standard genome sequencing and annotation.</title>
        <authorList>
            <consortium name="The Broad Institute Genomics Platform"/>
            <consortium name="The Broad Institute Genome Sequencing Center for Infectious Disease"/>
            <person name="Wu L."/>
            <person name="Ma J."/>
        </authorList>
    </citation>
    <scope>NUCLEOTIDE SEQUENCE [LARGE SCALE GENOMIC DNA]</scope>
    <source>
        <strain evidence="2">CGMCC 1.16305</strain>
    </source>
</reference>
<dbReference type="RefSeq" id="WP_380965461.1">
    <property type="nucleotide sequence ID" value="NZ_JBHTCO010000007.1"/>
</dbReference>
<accession>A0ABW2PV67</accession>
<protein>
    <submittedName>
        <fullName evidence="1">Uncharacterized protein</fullName>
    </submittedName>
</protein>
<evidence type="ECO:0000313" key="2">
    <source>
        <dbReference type="Proteomes" id="UP001596505"/>
    </source>
</evidence>
<evidence type="ECO:0000313" key="1">
    <source>
        <dbReference type="EMBL" id="MFC7393024.1"/>
    </source>
</evidence>
<organism evidence="1 2">
    <name type="scientific">Scopulibacillus cellulosilyticus</name>
    <dbReference type="NCBI Taxonomy" id="2665665"/>
    <lineage>
        <taxon>Bacteria</taxon>
        <taxon>Bacillati</taxon>
        <taxon>Bacillota</taxon>
        <taxon>Bacilli</taxon>
        <taxon>Bacillales</taxon>
        <taxon>Sporolactobacillaceae</taxon>
        <taxon>Scopulibacillus</taxon>
    </lineage>
</organism>
<keyword evidence="2" id="KW-1185">Reference proteome</keyword>
<sequence length="206" mass="23801">MNIVAQFESRNTSDGIKIFRHSTECHSKLGPGKVIGLVYMLNPGDARPISEELFHTLQTSEYKTIEPVATAPDKTLSKVTRLINSAFEYNNITLPDRYTIHIENLFNLREKDSDKAIRLAKKLTGVEDLMFKQRPVNNSYKFVWIAWGSQKINSQRQKEIMSQFPDAIIVKKLKHRGEIRDVTYPVHPLYMNTDYFIEASRGKIRV</sequence>
<gene>
    <name evidence="1" type="ORF">ACFQRG_08510</name>
</gene>
<dbReference type="EMBL" id="JBHTCO010000007">
    <property type="protein sequence ID" value="MFC7393024.1"/>
    <property type="molecule type" value="Genomic_DNA"/>
</dbReference>